<dbReference type="PANTHER" id="PTHR24421:SF63">
    <property type="entry name" value="SENSOR HISTIDINE KINASE DESK"/>
    <property type="match status" value="1"/>
</dbReference>
<dbReference type="EMBL" id="CP018135">
    <property type="protein sequence ID" value="APF41109.1"/>
    <property type="molecule type" value="Genomic_DNA"/>
</dbReference>
<dbReference type="InterPro" id="IPR011712">
    <property type="entry name" value="Sig_transdc_His_kin_sub3_dim/P"/>
</dbReference>
<dbReference type="STRING" id="556325.BHE16_08990"/>
<dbReference type="GO" id="GO:0046983">
    <property type="term" value="F:protein dimerization activity"/>
    <property type="evidence" value="ECO:0007669"/>
    <property type="project" value="InterPro"/>
</dbReference>
<keyword evidence="3" id="KW-0902">Two-component regulatory system</keyword>
<dbReference type="InterPro" id="IPR036890">
    <property type="entry name" value="HATPase_C_sf"/>
</dbReference>
<feature type="transmembrane region" description="Helical" evidence="4">
    <location>
        <begin position="12"/>
        <end position="31"/>
    </location>
</feature>
<feature type="transmembrane region" description="Helical" evidence="4">
    <location>
        <begin position="109"/>
        <end position="137"/>
    </location>
</feature>
<dbReference type="Proteomes" id="UP000183530">
    <property type="component" value="Chromosome"/>
</dbReference>
<evidence type="ECO:0000256" key="3">
    <source>
        <dbReference type="ARBA" id="ARBA00023012"/>
    </source>
</evidence>
<feature type="domain" description="Signal transduction histidine kinase subgroup 3 dimerisation and phosphoacceptor" evidence="5">
    <location>
        <begin position="182"/>
        <end position="247"/>
    </location>
</feature>
<accession>A0A1L2ZPP8</accession>
<dbReference type="AlphaFoldDB" id="A0A1L2ZPP8"/>
<feature type="transmembrane region" description="Helical" evidence="4">
    <location>
        <begin position="143"/>
        <end position="164"/>
    </location>
</feature>
<evidence type="ECO:0000259" key="5">
    <source>
        <dbReference type="Pfam" id="PF07730"/>
    </source>
</evidence>
<keyword evidence="7" id="KW-1185">Reference proteome</keyword>
<sequence>MSETASARPSFWARHAWIIAAIWLFFLIFPLRTVWEFSGSPAIRILGLAAIAAFAGVYLYGFITLPDCLGGHAPKSAWTVFGILCILPLPTMLVDAANYLSFTPFLISFAAYLLGLRALLVTAALSFAGLVLAGWWLGSVDAVLSMGIAMALVFIVNLMVTQIMRAGQSAEHMRVELARAEERVKLSRDVHDLLGHSLTVVKLKSELAEKLFDAEPARAKKELHEIGEITAEALAGVRATVTGLRGASLSQELLNSQATLEAAGHAVTVSGDPVDVPPAVSVQLGWVIREVTTNILRHAHATEVLISWDVDSLTIEDDGDGWGSIRKDVSGSDAVEGNGLRGIRERLAAVDARLVLSESRFGGALVEVAW</sequence>
<dbReference type="Gene3D" id="3.30.565.10">
    <property type="entry name" value="Histidine kinase-like ATPase, C-terminal domain"/>
    <property type="match status" value="1"/>
</dbReference>
<name>A0A1L2ZPP8_9MICC</name>
<dbReference type="PANTHER" id="PTHR24421">
    <property type="entry name" value="NITRATE/NITRITE SENSOR PROTEIN NARX-RELATED"/>
    <property type="match status" value="1"/>
</dbReference>
<evidence type="ECO:0000256" key="4">
    <source>
        <dbReference type="SAM" id="Phobius"/>
    </source>
</evidence>
<dbReference type="Gene3D" id="1.20.5.1930">
    <property type="match status" value="1"/>
</dbReference>
<organism evidence="6 7">
    <name type="scientific">Neomicrococcus aestuarii</name>
    <dbReference type="NCBI Taxonomy" id="556325"/>
    <lineage>
        <taxon>Bacteria</taxon>
        <taxon>Bacillati</taxon>
        <taxon>Actinomycetota</taxon>
        <taxon>Actinomycetes</taxon>
        <taxon>Micrococcales</taxon>
        <taxon>Micrococcaceae</taxon>
        <taxon>Neomicrococcus</taxon>
    </lineage>
</organism>
<keyword evidence="2" id="KW-0418">Kinase</keyword>
<dbReference type="KEGG" id="nae:BHE16_08990"/>
<dbReference type="GO" id="GO:0000155">
    <property type="term" value="F:phosphorelay sensor kinase activity"/>
    <property type="evidence" value="ECO:0007669"/>
    <property type="project" value="InterPro"/>
</dbReference>
<feature type="transmembrane region" description="Helical" evidence="4">
    <location>
        <begin position="77"/>
        <end position="97"/>
    </location>
</feature>
<reference evidence="6 7" key="1">
    <citation type="submission" date="2016-11" db="EMBL/GenBank/DDBJ databases">
        <title>Genome sequencing of Zhihengliuella aestuarii B18 antagonistic to Plasmodiophora brassicae.</title>
        <authorList>
            <person name="Luo Y."/>
        </authorList>
    </citation>
    <scope>NUCLEOTIDE SEQUENCE [LARGE SCALE GENOMIC DNA]</scope>
    <source>
        <strain evidence="6 7">B18</strain>
    </source>
</reference>
<dbReference type="RefSeq" id="WP_071894580.1">
    <property type="nucleotide sequence ID" value="NZ_CP018135.1"/>
</dbReference>
<evidence type="ECO:0000256" key="2">
    <source>
        <dbReference type="ARBA" id="ARBA00022777"/>
    </source>
</evidence>
<dbReference type="GO" id="GO:0016020">
    <property type="term" value="C:membrane"/>
    <property type="evidence" value="ECO:0007669"/>
    <property type="project" value="InterPro"/>
</dbReference>
<dbReference type="SUPFAM" id="SSF55874">
    <property type="entry name" value="ATPase domain of HSP90 chaperone/DNA topoisomerase II/histidine kinase"/>
    <property type="match status" value="1"/>
</dbReference>
<dbReference type="Pfam" id="PF07730">
    <property type="entry name" value="HisKA_3"/>
    <property type="match status" value="1"/>
</dbReference>
<protein>
    <recommendedName>
        <fullName evidence="5">Signal transduction histidine kinase subgroup 3 dimerisation and phosphoacceptor domain-containing protein</fullName>
    </recommendedName>
</protein>
<dbReference type="CDD" id="cd16917">
    <property type="entry name" value="HATPase_UhpB-NarQ-NarX-like"/>
    <property type="match status" value="1"/>
</dbReference>
<evidence type="ECO:0000313" key="7">
    <source>
        <dbReference type="Proteomes" id="UP000183530"/>
    </source>
</evidence>
<evidence type="ECO:0000313" key="6">
    <source>
        <dbReference type="EMBL" id="APF41109.1"/>
    </source>
</evidence>
<dbReference type="InterPro" id="IPR050482">
    <property type="entry name" value="Sensor_HK_TwoCompSys"/>
</dbReference>
<keyword evidence="4" id="KW-0812">Transmembrane</keyword>
<gene>
    <name evidence="6" type="ORF">BHE16_08990</name>
</gene>
<keyword evidence="1" id="KW-0808">Transferase</keyword>
<keyword evidence="4" id="KW-1133">Transmembrane helix</keyword>
<proteinExistence type="predicted"/>
<evidence type="ECO:0000256" key="1">
    <source>
        <dbReference type="ARBA" id="ARBA00022679"/>
    </source>
</evidence>
<dbReference type="OrthoDB" id="5241784at2"/>
<keyword evidence="4" id="KW-0472">Membrane</keyword>
<feature type="transmembrane region" description="Helical" evidence="4">
    <location>
        <begin position="43"/>
        <end position="65"/>
    </location>
</feature>